<accession>A0A2U3NQ63</accession>
<proteinExistence type="predicted"/>
<dbReference type="Proteomes" id="UP000240988">
    <property type="component" value="Unassembled WGS sequence"/>
</dbReference>
<reference evidence="2 3" key="1">
    <citation type="submission" date="2017-01" db="EMBL/GenBank/DDBJ databases">
        <authorList>
            <consortium name="Urmite Genomes"/>
        </authorList>
    </citation>
    <scope>NUCLEOTIDE SEQUENCE [LARGE SCALE GENOMIC DNA]</scope>
    <source>
        <strain evidence="2 3">AB57</strain>
    </source>
</reference>
<evidence type="ECO:0000313" key="2">
    <source>
        <dbReference type="EMBL" id="SPM33652.1"/>
    </source>
</evidence>
<dbReference type="EMBL" id="FUFA01000002">
    <property type="protein sequence ID" value="SPM33652.1"/>
    <property type="molecule type" value="Genomic_DNA"/>
</dbReference>
<organism evidence="2 3">
    <name type="scientific">Mycobacterium rhizamassiliense</name>
    <dbReference type="NCBI Taxonomy" id="1841860"/>
    <lineage>
        <taxon>Bacteria</taxon>
        <taxon>Bacillati</taxon>
        <taxon>Actinomycetota</taxon>
        <taxon>Actinomycetes</taxon>
        <taxon>Mycobacteriales</taxon>
        <taxon>Mycobacteriaceae</taxon>
        <taxon>Mycobacterium</taxon>
    </lineage>
</organism>
<dbReference type="AlphaFoldDB" id="A0A2U3NQ63"/>
<feature type="compositionally biased region" description="Basic and acidic residues" evidence="1">
    <location>
        <begin position="1"/>
        <end position="30"/>
    </location>
</feature>
<evidence type="ECO:0000256" key="1">
    <source>
        <dbReference type="SAM" id="MobiDB-lite"/>
    </source>
</evidence>
<gene>
    <name evidence="2" type="ORF">MRAB57_1456</name>
</gene>
<feature type="region of interest" description="Disordered" evidence="1">
    <location>
        <begin position="1"/>
        <end position="48"/>
    </location>
</feature>
<keyword evidence="3" id="KW-1185">Reference proteome</keyword>
<evidence type="ECO:0000313" key="3">
    <source>
        <dbReference type="Proteomes" id="UP000240988"/>
    </source>
</evidence>
<protein>
    <submittedName>
        <fullName evidence="2">Uncharacterized protein</fullName>
    </submittedName>
</protein>
<name>A0A2U3NQ63_9MYCO</name>
<sequence>MASGKPEDARKMTDEQREVEKQLEHQHDDPDGPGLGQSRDNTAEETSR</sequence>
<dbReference type="RefSeq" id="WP_173813913.1">
    <property type="nucleotide sequence ID" value="NZ_LT721901.1"/>
</dbReference>